<dbReference type="InterPro" id="IPR039424">
    <property type="entry name" value="SBP_5"/>
</dbReference>
<dbReference type="Gene3D" id="3.90.76.10">
    <property type="entry name" value="Dipeptide-binding Protein, Domain 1"/>
    <property type="match status" value="1"/>
</dbReference>
<dbReference type="RefSeq" id="WP_066621693.1">
    <property type="nucleotide sequence ID" value="NZ_FQXL01000004.1"/>
</dbReference>
<protein>
    <submittedName>
        <fullName evidence="7">Periplasmic dipeptide transport protein</fullName>
    </submittedName>
</protein>
<evidence type="ECO:0000256" key="5">
    <source>
        <dbReference type="SAM" id="SignalP"/>
    </source>
</evidence>
<dbReference type="GO" id="GO:0043190">
    <property type="term" value="C:ATP-binding cassette (ABC) transporter complex"/>
    <property type="evidence" value="ECO:0007669"/>
    <property type="project" value="InterPro"/>
</dbReference>
<feature type="signal peptide" evidence="5">
    <location>
        <begin position="1"/>
        <end position="23"/>
    </location>
</feature>
<dbReference type="InterPro" id="IPR000914">
    <property type="entry name" value="SBP_5_dom"/>
</dbReference>
<name>A0A162T6Q2_9CLOT</name>
<evidence type="ECO:0000256" key="2">
    <source>
        <dbReference type="ARBA" id="ARBA00005695"/>
    </source>
</evidence>
<dbReference type="PIRSF" id="PIRSF002741">
    <property type="entry name" value="MppA"/>
    <property type="match status" value="1"/>
</dbReference>
<keyword evidence="3" id="KW-0813">Transport</keyword>
<dbReference type="CDD" id="cd08493">
    <property type="entry name" value="PBP2_DppA_like"/>
    <property type="match status" value="1"/>
</dbReference>
<evidence type="ECO:0000313" key="7">
    <source>
        <dbReference type="EMBL" id="KZL92303.1"/>
    </source>
</evidence>
<evidence type="ECO:0000259" key="6">
    <source>
        <dbReference type="Pfam" id="PF00496"/>
    </source>
</evidence>
<dbReference type="AlphaFoldDB" id="A0A162T6Q2"/>
<dbReference type="GO" id="GO:0042597">
    <property type="term" value="C:periplasmic space"/>
    <property type="evidence" value="ECO:0007669"/>
    <property type="project" value="UniProtKB-ARBA"/>
</dbReference>
<dbReference type="InterPro" id="IPR023765">
    <property type="entry name" value="SBP_5_CS"/>
</dbReference>
<proteinExistence type="inferred from homology"/>
<keyword evidence="4 5" id="KW-0732">Signal</keyword>
<dbReference type="PROSITE" id="PS51257">
    <property type="entry name" value="PROKAR_LIPOPROTEIN"/>
    <property type="match status" value="1"/>
</dbReference>
<organism evidence="7 8">
    <name type="scientific">Clostridium magnum DSM 2767</name>
    <dbReference type="NCBI Taxonomy" id="1121326"/>
    <lineage>
        <taxon>Bacteria</taxon>
        <taxon>Bacillati</taxon>
        <taxon>Bacillota</taxon>
        <taxon>Clostridia</taxon>
        <taxon>Eubacteriales</taxon>
        <taxon>Clostridiaceae</taxon>
        <taxon>Clostridium</taxon>
    </lineage>
</organism>
<dbReference type="SUPFAM" id="SSF53850">
    <property type="entry name" value="Periplasmic binding protein-like II"/>
    <property type="match status" value="1"/>
</dbReference>
<sequence length="521" mass="58004">MKKKFLSSIMATFLAATFFTGCGGSTATSQNSNSPKTLIFAQGSDPRGLDPAYVDDGESAKVIVNVYEGLIAYKEDSTEIQPCLAEKWDISADGKVYTFNLRKNVKFHDGTPFNADAVVYNIQRQIPPKAKEDMPYASFTFGEVSKVEKVDDYTVKITLKEPYTPFLANLAMSLAAPMVSPTAAKKSGDKMMENPVGTGPFKFVKWTKSQSIELEKNNDYWGTKAKLDKVVFKFIKENSVRASELIAGSVDAIDGLDPNDINKLKESKMNIFQNKGMNINYLGFMCSRAPFNDPKLREALSYAINRDELVKQLYQGYSDVANSPLPSFIPGYSKDVKPYEYNPDKAKAMLKELGKENLSIKMITYSNPRPYNPVNGQKLAESVQAYLAKIGVTTTIDVYPWKEYKDKLAQGEGDMFCYGWNGDNGDADNFLSLFDSKEIKSTLNSAKYSNTQVDQLLAKGRSTPNGDERNKIYGQIQDITAKDAPWIPISYAQSMAAYSSKVINFKVHSTGPIFFQNVDKN</sequence>
<dbReference type="Pfam" id="PF00496">
    <property type="entry name" value="SBP_bac_5"/>
    <property type="match status" value="1"/>
</dbReference>
<comment type="similarity">
    <text evidence="2">Belongs to the bacterial solute-binding protein 5 family.</text>
</comment>
<comment type="subcellular location">
    <subcellularLocation>
        <location evidence="1">Cell membrane</location>
        <topology evidence="1">Lipid-anchor</topology>
    </subcellularLocation>
</comment>
<dbReference type="PANTHER" id="PTHR30290">
    <property type="entry name" value="PERIPLASMIC BINDING COMPONENT OF ABC TRANSPORTER"/>
    <property type="match status" value="1"/>
</dbReference>
<dbReference type="InterPro" id="IPR030678">
    <property type="entry name" value="Peptide/Ni-bd"/>
</dbReference>
<dbReference type="PATRIC" id="fig|1121326.3.peg.2104"/>
<accession>A0A162T6Q2</accession>
<dbReference type="Gene3D" id="3.10.105.10">
    <property type="entry name" value="Dipeptide-binding Protein, Domain 3"/>
    <property type="match status" value="1"/>
</dbReference>
<dbReference type="PANTHER" id="PTHR30290:SF9">
    <property type="entry name" value="OLIGOPEPTIDE-BINDING PROTEIN APPA"/>
    <property type="match status" value="1"/>
</dbReference>
<dbReference type="EMBL" id="LWAE01000002">
    <property type="protein sequence ID" value="KZL92303.1"/>
    <property type="molecule type" value="Genomic_DNA"/>
</dbReference>
<dbReference type="GO" id="GO:0015833">
    <property type="term" value="P:peptide transport"/>
    <property type="evidence" value="ECO:0007669"/>
    <property type="project" value="TreeGrafter"/>
</dbReference>
<evidence type="ECO:0000256" key="1">
    <source>
        <dbReference type="ARBA" id="ARBA00004193"/>
    </source>
</evidence>
<reference evidence="7 8" key="1">
    <citation type="submission" date="2016-04" db="EMBL/GenBank/DDBJ databases">
        <title>Genome sequence of Clostridium magnum DSM 2767.</title>
        <authorList>
            <person name="Poehlein A."/>
            <person name="Uhlig R."/>
            <person name="Fischer R."/>
            <person name="Bahl H."/>
            <person name="Daniel R."/>
        </authorList>
    </citation>
    <scope>NUCLEOTIDE SEQUENCE [LARGE SCALE GENOMIC DNA]</scope>
    <source>
        <strain evidence="7 8">DSM 2767</strain>
    </source>
</reference>
<evidence type="ECO:0000256" key="4">
    <source>
        <dbReference type="ARBA" id="ARBA00022729"/>
    </source>
</evidence>
<feature type="domain" description="Solute-binding protein family 5" evidence="6">
    <location>
        <begin position="79"/>
        <end position="438"/>
    </location>
</feature>
<evidence type="ECO:0000256" key="3">
    <source>
        <dbReference type="ARBA" id="ARBA00022448"/>
    </source>
</evidence>
<gene>
    <name evidence="7" type="primary">dppA</name>
    <name evidence="7" type="ORF">CLMAG_21120</name>
</gene>
<dbReference type="Gene3D" id="3.40.190.10">
    <property type="entry name" value="Periplasmic binding protein-like II"/>
    <property type="match status" value="1"/>
</dbReference>
<dbReference type="Proteomes" id="UP000076603">
    <property type="component" value="Unassembled WGS sequence"/>
</dbReference>
<dbReference type="PROSITE" id="PS01040">
    <property type="entry name" value="SBP_BACTERIAL_5"/>
    <property type="match status" value="1"/>
</dbReference>
<keyword evidence="8" id="KW-1185">Reference proteome</keyword>
<comment type="caution">
    <text evidence="7">The sequence shown here is derived from an EMBL/GenBank/DDBJ whole genome shotgun (WGS) entry which is preliminary data.</text>
</comment>
<dbReference type="OrthoDB" id="9772924at2"/>
<feature type="chain" id="PRO_5039362302" evidence="5">
    <location>
        <begin position="24"/>
        <end position="521"/>
    </location>
</feature>
<dbReference type="GO" id="GO:1904680">
    <property type="term" value="F:peptide transmembrane transporter activity"/>
    <property type="evidence" value="ECO:0007669"/>
    <property type="project" value="TreeGrafter"/>
</dbReference>
<evidence type="ECO:0000313" key="8">
    <source>
        <dbReference type="Proteomes" id="UP000076603"/>
    </source>
</evidence>
<dbReference type="STRING" id="1121326.CLMAG_21120"/>